<sequence>MKIIPRRYEFICFALLMSFITSLIVSGVITAIHNPVNFMLIAKWLSGAILAWPIVFVSIFLIAPKLQSYVKSLLKD</sequence>
<keyword evidence="3" id="KW-1185">Reference proteome</keyword>
<dbReference type="OrthoDB" id="8481133at2"/>
<dbReference type="EMBL" id="APHR01000039">
    <property type="protein sequence ID" value="EMR12880.1"/>
    <property type="molecule type" value="Genomic_DNA"/>
</dbReference>
<organism evidence="2 3">
    <name type="scientific">Methylophaga lonarensis MPL</name>
    <dbReference type="NCBI Taxonomy" id="1286106"/>
    <lineage>
        <taxon>Bacteria</taxon>
        <taxon>Pseudomonadati</taxon>
        <taxon>Pseudomonadota</taxon>
        <taxon>Gammaproteobacteria</taxon>
        <taxon>Thiotrichales</taxon>
        <taxon>Piscirickettsiaceae</taxon>
        <taxon>Methylophaga</taxon>
    </lineage>
</organism>
<proteinExistence type="predicted"/>
<dbReference type="Pfam" id="PF11391">
    <property type="entry name" value="DUF2798"/>
    <property type="match status" value="1"/>
</dbReference>
<feature type="transmembrane region" description="Helical" evidence="1">
    <location>
        <begin position="12"/>
        <end position="32"/>
    </location>
</feature>
<dbReference type="eggNOG" id="ENOG5033AXW">
    <property type="taxonomic scope" value="Bacteria"/>
</dbReference>
<accession>M7PG79</accession>
<evidence type="ECO:0008006" key="4">
    <source>
        <dbReference type="Google" id="ProtNLM"/>
    </source>
</evidence>
<evidence type="ECO:0000256" key="1">
    <source>
        <dbReference type="SAM" id="Phobius"/>
    </source>
</evidence>
<dbReference type="PATRIC" id="fig|1286106.3.peg.1588"/>
<dbReference type="Proteomes" id="UP000012019">
    <property type="component" value="Unassembled WGS sequence"/>
</dbReference>
<keyword evidence="1" id="KW-1133">Transmembrane helix</keyword>
<feature type="transmembrane region" description="Helical" evidence="1">
    <location>
        <begin position="44"/>
        <end position="63"/>
    </location>
</feature>
<evidence type="ECO:0000313" key="3">
    <source>
        <dbReference type="Proteomes" id="UP000012019"/>
    </source>
</evidence>
<evidence type="ECO:0000313" key="2">
    <source>
        <dbReference type="EMBL" id="EMR12880.1"/>
    </source>
</evidence>
<protein>
    <recommendedName>
        <fullName evidence="4">DUF2798 domain-containing protein</fullName>
    </recommendedName>
</protein>
<dbReference type="AlphaFoldDB" id="M7PG79"/>
<dbReference type="RefSeq" id="WP_009726570.1">
    <property type="nucleotide sequence ID" value="NZ_APHR01000039.1"/>
</dbReference>
<dbReference type="InterPro" id="IPR021529">
    <property type="entry name" value="DUF2798"/>
</dbReference>
<comment type="caution">
    <text evidence="2">The sequence shown here is derived from an EMBL/GenBank/DDBJ whole genome shotgun (WGS) entry which is preliminary data.</text>
</comment>
<name>M7PG79_9GAMM</name>
<reference evidence="2 3" key="1">
    <citation type="journal article" date="2013" name="Genome Announc.">
        <title>Draft Genome Sequence of Methylophaga lonarensis MPLT, a Haloalkaliphilic (Non-Methane-Utilizing) Methylotroph.</title>
        <authorList>
            <person name="Shetty S.A."/>
            <person name="Marathe N.P."/>
            <person name="Munot H."/>
            <person name="Antony C.P."/>
            <person name="Dhotre D.P."/>
            <person name="Murrell J.C."/>
            <person name="Shouche Y.S."/>
        </authorList>
    </citation>
    <scope>NUCLEOTIDE SEQUENCE [LARGE SCALE GENOMIC DNA]</scope>
    <source>
        <strain evidence="2 3">MPL</strain>
    </source>
</reference>
<gene>
    <name evidence="2" type="ORF">MPL1_07922</name>
</gene>
<keyword evidence="1" id="KW-0472">Membrane</keyword>
<keyword evidence="1" id="KW-0812">Transmembrane</keyword>